<comment type="caution">
    <text evidence="1">The sequence shown here is derived from an EMBL/GenBank/DDBJ whole genome shotgun (WGS) entry which is preliminary data.</text>
</comment>
<proteinExistence type="predicted"/>
<name>A0A9D4DXK0_DREPO</name>
<dbReference type="AlphaFoldDB" id="A0A9D4DXK0"/>
<gene>
    <name evidence="1" type="ORF">DPMN_171198</name>
</gene>
<reference evidence="1" key="2">
    <citation type="submission" date="2020-11" db="EMBL/GenBank/DDBJ databases">
        <authorList>
            <person name="McCartney M.A."/>
            <person name="Auch B."/>
            <person name="Kono T."/>
            <person name="Mallez S."/>
            <person name="Becker A."/>
            <person name="Gohl D.M."/>
            <person name="Silverstein K.A.T."/>
            <person name="Koren S."/>
            <person name="Bechman K.B."/>
            <person name="Herman A."/>
            <person name="Abrahante J.E."/>
            <person name="Garbe J."/>
        </authorList>
    </citation>
    <scope>NUCLEOTIDE SEQUENCE</scope>
    <source>
        <strain evidence="1">Duluth1</strain>
        <tissue evidence="1">Whole animal</tissue>
    </source>
</reference>
<organism evidence="1 2">
    <name type="scientific">Dreissena polymorpha</name>
    <name type="common">Zebra mussel</name>
    <name type="synonym">Mytilus polymorpha</name>
    <dbReference type="NCBI Taxonomy" id="45954"/>
    <lineage>
        <taxon>Eukaryota</taxon>
        <taxon>Metazoa</taxon>
        <taxon>Spiralia</taxon>
        <taxon>Lophotrochozoa</taxon>
        <taxon>Mollusca</taxon>
        <taxon>Bivalvia</taxon>
        <taxon>Autobranchia</taxon>
        <taxon>Heteroconchia</taxon>
        <taxon>Euheterodonta</taxon>
        <taxon>Imparidentia</taxon>
        <taxon>Neoheterodontei</taxon>
        <taxon>Myida</taxon>
        <taxon>Dreissenoidea</taxon>
        <taxon>Dreissenidae</taxon>
        <taxon>Dreissena</taxon>
    </lineage>
</organism>
<evidence type="ECO:0000313" key="2">
    <source>
        <dbReference type="Proteomes" id="UP000828390"/>
    </source>
</evidence>
<sequence>MRGNDFSNDDTMNEDHGVEDVTLGVDPIFCQQPTEIPTSSCTRISASSVSSAIPAKSCYASSTTDLNLRSRTYGGNAD</sequence>
<protein>
    <submittedName>
        <fullName evidence="1">Uncharacterized protein</fullName>
    </submittedName>
</protein>
<accession>A0A9D4DXK0</accession>
<reference evidence="1" key="1">
    <citation type="journal article" date="2019" name="bioRxiv">
        <title>The Genome of the Zebra Mussel, Dreissena polymorpha: A Resource for Invasive Species Research.</title>
        <authorList>
            <person name="McCartney M.A."/>
            <person name="Auch B."/>
            <person name="Kono T."/>
            <person name="Mallez S."/>
            <person name="Zhang Y."/>
            <person name="Obille A."/>
            <person name="Becker A."/>
            <person name="Abrahante J.E."/>
            <person name="Garbe J."/>
            <person name="Badalamenti J.P."/>
            <person name="Herman A."/>
            <person name="Mangelson H."/>
            <person name="Liachko I."/>
            <person name="Sullivan S."/>
            <person name="Sone E.D."/>
            <person name="Koren S."/>
            <person name="Silverstein K.A.T."/>
            <person name="Beckman K.B."/>
            <person name="Gohl D.M."/>
        </authorList>
    </citation>
    <scope>NUCLEOTIDE SEQUENCE</scope>
    <source>
        <strain evidence="1">Duluth1</strain>
        <tissue evidence="1">Whole animal</tissue>
    </source>
</reference>
<keyword evidence="2" id="KW-1185">Reference proteome</keyword>
<evidence type="ECO:0000313" key="1">
    <source>
        <dbReference type="EMBL" id="KAH3769917.1"/>
    </source>
</evidence>
<dbReference type="Proteomes" id="UP000828390">
    <property type="component" value="Unassembled WGS sequence"/>
</dbReference>
<dbReference type="EMBL" id="JAIWYP010000009">
    <property type="protein sequence ID" value="KAH3769917.1"/>
    <property type="molecule type" value="Genomic_DNA"/>
</dbReference>